<sequence length="564" mass="64985">MKNIRYKYLFVILSVVFISTLENLYSQIAVNTYSLEISTNDIEIVKFINGYQLYLKKKPNVYGYRIQLKRQDGFNSYLYIDNSGNSNSIVRIKESDYHYKLGEVFKIFIPQNIYLDNRNNNSLFTLRDNISLILEAYDINNNTLINNEIILKANNADISTPTITLRNVEKEGDLYAFYLYYSGGDNGEYAFYVREGRTNTAYKLIDTSYGNTANYDKSGIILEDTFNRSLGKKLYIKAYFKQLPEDRYLSFNVFNTQGQSFTFPIDYVIETTNVQEEVIPPPMPSGGNEGPVKIRPSDKIIETSTNTIIVKKDVPIKKESNQIKILSSANIVEKPVVNESPVINEEPAIDKKPAADEKYNYNLEAMNNLNNASKSFNTPNNYVKDAEELSDKFKSIIERYKDKGSMDLVVVLDTTESMHPYLKAIKRDIRGMVTELFDNHKYSRVGFLLYRDVKDTYLTKKIDFSDNLNFINREVNYFYAAGGGDKAEPMYEALQEALETFEYINQKRLIVVITDAPAKVIGRSDLDLNLSTAKEKNVTVEFILVSEIEEEEDLSDDYLYFFNF</sequence>
<reference evidence="5 6" key="1">
    <citation type="submission" date="2017-02" db="EMBL/GenBank/DDBJ databases">
        <title>Complete genome sequence of Brachyspira hampsonii genomovar I strain NSH-16 (ATCC BAA-2463).</title>
        <authorList>
            <person name="Mirajkar N.S."/>
            <person name="Gebhart C.J."/>
        </authorList>
    </citation>
    <scope>NUCLEOTIDE SEQUENCE [LARGE SCALE GENOMIC DNA]</scope>
    <source>
        <strain evidence="5 6">NSH-16</strain>
    </source>
</reference>
<dbReference type="EMBL" id="CP019914">
    <property type="protein sequence ID" value="ASJ20800.1"/>
    <property type="molecule type" value="Genomic_DNA"/>
</dbReference>
<gene>
    <name evidence="5" type="ORF">BHAMNSH16_03715</name>
</gene>
<dbReference type="InterPro" id="IPR056861">
    <property type="entry name" value="HMCN1-like_VWA"/>
</dbReference>
<dbReference type="SUPFAM" id="SSF53300">
    <property type="entry name" value="vWA-like"/>
    <property type="match status" value="1"/>
</dbReference>
<dbReference type="InterPro" id="IPR036465">
    <property type="entry name" value="vWFA_dom_sf"/>
</dbReference>
<proteinExistence type="predicted"/>
<dbReference type="KEGG" id="bhp:BHAMNSH16_03715"/>
<dbReference type="CDD" id="cd00198">
    <property type="entry name" value="vWFA"/>
    <property type="match status" value="1"/>
</dbReference>
<dbReference type="GO" id="GO:0005737">
    <property type="term" value="C:cytoplasm"/>
    <property type="evidence" value="ECO:0007669"/>
    <property type="project" value="TreeGrafter"/>
</dbReference>
<dbReference type="AlphaFoldDB" id="A0AAC9TRU1"/>
<evidence type="ECO:0000256" key="2">
    <source>
        <dbReference type="ARBA" id="ARBA00022525"/>
    </source>
</evidence>
<accession>A0AAC9TRU1</accession>
<evidence type="ECO:0000259" key="4">
    <source>
        <dbReference type="PROSITE" id="PS50234"/>
    </source>
</evidence>
<organism evidence="5 6">
    <name type="scientific">Brachyspira hampsonii</name>
    <dbReference type="NCBI Taxonomy" id="1287055"/>
    <lineage>
        <taxon>Bacteria</taxon>
        <taxon>Pseudomonadati</taxon>
        <taxon>Spirochaetota</taxon>
        <taxon>Spirochaetia</taxon>
        <taxon>Brachyspirales</taxon>
        <taxon>Brachyspiraceae</taxon>
        <taxon>Brachyspira</taxon>
    </lineage>
</organism>
<dbReference type="PANTHER" id="PTHR47763:SF1">
    <property type="entry name" value="DUF659 DOMAIN-CONTAINING PROTEIN"/>
    <property type="match status" value="1"/>
</dbReference>
<dbReference type="Pfam" id="PF25106">
    <property type="entry name" value="VWA_4"/>
    <property type="match status" value="1"/>
</dbReference>
<keyword evidence="2" id="KW-0964">Secreted</keyword>
<protein>
    <submittedName>
        <fullName evidence="5">VWA domain-containing protein</fullName>
    </submittedName>
</protein>
<dbReference type="InterPro" id="IPR002035">
    <property type="entry name" value="VWF_A"/>
</dbReference>
<comment type="subcellular location">
    <subcellularLocation>
        <location evidence="1">Secreted</location>
    </subcellularLocation>
</comment>
<dbReference type="Proteomes" id="UP000264880">
    <property type="component" value="Chromosome"/>
</dbReference>
<feature type="domain" description="VWFA" evidence="4">
    <location>
        <begin position="407"/>
        <end position="554"/>
    </location>
</feature>
<dbReference type="PANTHER" id="PTHR47763">
    <property type="entry name" value="ALPHA-PROTEIN KINASE VWKA"/>
    <property type="match status" value="1"/>
</dbReference>
<dbReference type="Gene3D" id="3.40.50.410">
    <property type="entry name" value="von Willebrand factor, type A domain"/>
    <property type="match status" value="1"/>
</dbReference>
<dbReference type="GO" id="GO:0004674">
    <property type="term" value="F:protein serine/threonine kinase activity"/>
    <property type="evidence" value="ECO:0007669"/>
    <property type="project" value="TreeGrafter"/>
</dbReference>
<dbReference type="PROSITE" id="PS50234">
    <property type="entry name" value="VWFA"/>
    <property type="match status" value="1"/>
</dbReference>
<keyword evidence="3" id="KW-0732">Signal</keyword>
<name>A0AAC9TRU1_9SPIR</name>
<dbReference type="RefSeq" id="WP_008729066.1">
    <property type="nucleotide sequence ID" value="NZ_CP019914.1"/>
</dbReference>
<dbReference type="InterPro" id="IPR052969">
    <property type="entry name" value="Thr-specific_kinase-like"/>
</dbReference>
<evidence type="ECO:0000313" key="6">
    <source>
        <dbReference type="Proteomes" id="UP000264880"/>
    </source>
</evidence>
<keyword evidence="6" id="KW-1185">Reference proteome</keyword>
<evidence type="ECO:0000256" key="1">
    <source>
        <dbReference type="ARBA" id="ARBA00004613"/>
    </source>
</evidence>
<evidence type="ECO:0000313" key="5">
    <source>
        <dbReference type="EMBL" id="ASJ20800.1"/>
    </source>
</evidence>
<evidence type="ECO:0000256" key="3">
    <source>
        <dbReference type="ARBA" id="ARBA00022729"/>
    </source>
</evidence>